<accession>A0A7X5UDJ9</accession>
<protein>
    <recommendedName>
        <fullName evidence="3">Preprotein translocase subunit SecD</fullName>
    </recommendedName>
</protein>
<name>A0A7X5UDJ9_9GAMM</name>
<dbReference type="AlphaFoldDB" id="A0A7X5UDJ9"/>
<dbReference type="Proteomes" id="UP000490980">
    <property type="component" value="Unassembled WGS sequence"/>
</dbReference>
<comment type="caution">
    <text evidence="1">The sequence shown here is derived from an EMBL/GenBank/DDBJ whole genome shotgun (WGS) entry which is preliminary data.</text>
</comment>
<organism evidence="1 2">
    <name type="scientific">Luteibacter anthropi</name>
    <dbReference type="NCBI Taxonomy" id="564369"/>
    <lineage>
        <taxon>Bacteria</taxon>
        <taxon>Pseudomonadati</taxon>
        <taxon>Pseudomonadota</taxon>
        <taxon>Gammaproteobacteria</taxon>
        <taxon>Lysobacterales</taxon>
        <taxon>Rhodanobacteraceae</taxon>
        <taxon>Luteibacter</taxon>
    </lineage>
</organism>
<evidence type="ECO:0000313" key="2">
    <source>
        <dbReference type="Proteomes" id="UP000490980"/>
    </source>
</evidence>
<keyword evidence="2" id="KW-1185">Reference proteome</keyword>
<dbReference type="EMBL" id="JAARLZ010000013">
    <property type="protein sequence ID" value="NII08506.1"/>
    <property type="molecule type" value="Genomic_DNA"/>
</dbReference>
<proteinExistence type="predicted"/>
<gene>
    <name evidence="1" type="ORF">HBF25_19145</name>
</gene>
<sequence>MKPHDILPDDTNSVVLDGVTVRKGTVGAFIVNARALADEGSDTAARAAALEDALALVPAMERLGVFDVFRISDESLAAAVAAVRDR</sequence>
<evidence type="ECO:0008006" key="3">
    <source>
        <dbReference type="Google" id="ProtNLM"/>
    </source>
</evidence>
<dbReference type="RefSeq" id="WP_166951463.1">
    <property type="nucleotide sequence ID" value="NZ_JAARLZ010000013.1"/>
</dbReference>
<reference evidence="1 2" key="1">
    <citation type="submission" date="2020-03" db="EMBL/GenBank/DDBJ databases">
        <authorList>
            <person name="Lai Q."/>
        </authorList>
    </citation>
    <scope>NUCLEOTIDE SEQUENCE [LARGE SCALE GENOMIC DNA]</scope>
    <source>
        <strain evidence="1 2">CCUG 25036</strain>
    </source>
</reference>
<evidence type="ECO:0000313" key="1">
    <source>
        <dbReference type="EMBL" id="NII08506.1"/>
    </source>
</evidence>